<organism evidence="10 11">
    <name type="scientific">Candidatus Carsonella ruddii HC isolate Thao2000</name>
    <dbReference type="NCBI Taxonomy" id="1202538"/>
    <lineage>
        <taxon>Bacteria</taxon>
        <taxon>Pseudomonadati</taxon>
        <taxon>Pseudomonadota</taxon>
        <taxon>Gammaproteobacteria</taxon>
        <taxon>Oceanospirillales</taxon>
        <taxon>Halomonadaceae</taxon>
        <taxon>Zymobacter group</taxon>
        <taxon>Candidatus Carsonella</taxon>
    </lineage>
</organism>
<evidence type="ECO:0000313" key="10">
    <source>
        <dbReference type="EMBL" id="AFP83870.1"/>
    </source>
</evidence>
<comment type="cofactor">
    <cofactor evidence="1 9">
        <name>FAD</name>
        <dbReference type="ChEBI" id="CHEBI:57692"/>
    </cofactor>
</comment>
<evidence type="ECO:0000256" key="9">
    <source>
        <dbReference type="RuleBase" id="RU003862"/>
    </source>
</evidence>
<dbReference type="GO" id="GO:0106312">
    <property type="term" value="F:methylenetetrahydrofolate reductase (NADH) activity"/>
    <property type="evidence" value="ECO:0007669"/>
    <property type="project" value="UniProtKB-EC"/>
</dbReference>
<proteinExistence type="inferred from homology"/>
<dbReference type="RefSeq" id="WP_014887170.1">
    <property type="nucleotide sequence ID" value="NC_018416.1"/>
</dbReference>
<dbReference type="OrthoDB" id="9812555at2"/>
<dbReference type="SUPFAM" id="SSF51730">
    <property type="entry name" value="FAD-linked oxidoreductase"/>
    <property type="match status" value="1"/>
</dbReference>
<evidence type="ECO:0000313" key="11">
    <source>
        <dbReference type="Proteomes" id="UP000003934"/>
    </source>
</evidence>
<comment type="similarity">
    <text evidence="3 9">Belongs to the methylenetetrahydrofolate reductase family.</text>
</comment>
<dbReference type="GeneID" id="67454561"/>
<dbReference type="KEGG" id="crh:A353_015"/>
<evidence type="ECO:0000256" key="2">
    <source>
        <dbReference type="ARBA" id="ARBA00004777"/>
    </source>
</evidence>
<keyword evidence="5 9" id="KW-0274">FAD</keyword>
<comment type="pathway">
    <text evidence="7">Amino-acid biosynthesis; L-methionine biosynthesis via de novo pathway.</text>
</comment>
<name>J3TW19_CARRU</name>
<evidence type="ECO:0000256" key="8">
    <source>
        <dbReference type="ARBA" id="ARBA00048628"/>
    </source>
</evidence>
<protein>
    <recommendedName>
        <fullName evidence="9">Methylenetetrahydrofolate reductase</fullName>
    </recommendedName>
</protein>
<dbReference type="GO" id="GO:0009086">
    <property type="term" value="P:methionine biosynthetic process"/>
    <property type="evidence" value="ECO:0007669"/>
    <property type="project" value="TreeGrafter"/>
</dbReference>
<keyword evidence="11" id="KW-1185">Reference proteome</keyword>
<dbReference type="GO" id="GO:0005829">
    <property type="term" value="C:cytosol"/>
    <property type="evidence" value="ECO:0007669"/>
    <property type="project" value="TreeGrafter"/>
</dbReference>
<dbReference type="EMBL" id="CP003543">
    <property type="protein sequence ID" value="AFP83870.1"/>
    <property type="molecule type" value="Genomic_DNA"/>
</dbReference>
<dbReference type="GO" id="GO:0035999">
    <property type="term" value="P:tetrahydrofolate interconversion"/>
    <property type="evidence" value="ECO:0007669"/>
    <property type="project" value="UniProtKB-UniPathway"/>
</dbReference>
<evidence type="ECO:0000256" key="6">
    <source>
        <dbReference type="ARBA" id="ARBA00023002"/>
    </source>
</evidence>
<dbReference type="GO" id="GO:0071949">
    <property type="term" value="F:FAD binding"/>
    <property type="evidence" value="ECO:0007669"/>
    <property type="project" value="TreeGrafter"/>
</dbReference>
<sequence>MKHISFEIFPNKNIKESILFINYLIKKSPKFITITCGKIDNYNFIKNIKKSINIKIIPHIICNDFFLLVKKIINFIKIKIFDFVIITGDNSKLNSFNLIKKIRILFGHIIRIYSGLYLEEHKLTKNILNEILFIYKKKKIGINVFISQFFYNYNLIIYCVNILKKIGINKNFIIGIFPKKNIKEIIYFTNKCKIELPIWIIKNFNYINFKNYYFKNLKKSKMFHFYTFNKKEYVEYYLK</sequence>
<dbReference type="PANTHER" id="PTHR45754">
    <property type="entry name" value="METHYLENETETRAHYDROFOLATE REDUCTASE"/>
    <property type="match status" value="1"/>
</dbReference>
<dbReference type="AlphaFoldDB" id="J3TW19"/>
<dbReference type="PATRIC" id="fig|1202538.3.peg.15"/>
<dbReference type="Gene3D" id="3.20.20.220">
    <property type="match status" value="1"/>
</dbReference>
<dbReference type="UniPathway" id="UPA00193"/>
<accession>J3TW19</accession>
<dbReference type="Pfam" id="PF02219">
    <property type="entry name" value="MTHFR"/>
    <property type="match status" value="1"/>
</dbReference>
<keyword evidence="4 9" id="KW-0285">Flavoprotein</keyword>
<evidence type="ECO:0000256" key="7">
    <source>
        <dbReference type="ARBA" id="ARBA00034478"/>
    </source>
</evidence>
<evidence type="ECO:0000256" key="5">
    <source>
        <dbReference type="ARBA" id="ARBA00022827"/>
    </source>
</evidence>
<comment type="pathway">
    <text evidence="2 9">One-carbon metabolism; tetrahydrofolate interconversion.</text>
</comment>
<dbReference type="STRING" id="1202538.A353_015"/>
<evidence type="ECO:0000256" key="3">
    <source>
        <dbReference type="ARBA" id="ARBA00006743"/>
    </source>
</evidence>
<evidence type="ECO:0000256" key="1">
    <source>
        <dbReference type="ARBA" id="ARBA00001974"/>
    </source>
</evidence>
<comment type="catalytic activity">
    <reaction evidence="8">
        <text>(6S)-5-methyl-5,6,7,8-tetrahydrofolate + NAD(+) = (6R)-5,10-methylene-5,6,7,8-tetrahydrofolate + NADH + H(+)</text>
        <dbReference type="Rhea" id="RHEA:19821"/>
        <dbReference type="ChEBI" id="CHEBI:15378"/>
        <dbReference type="ChEBI" id="CHEBI:15636"/>
        <dbReference type="ChEBI" id="CHEBI:18608"/>
        <dbReference type="ChEBI" id="CHEBI:57540"/>
        <dbReference type="ChEBI" id="CHEBI:57945"/>
        <dbReference type="EC" id="1.5.1.54"/>
    </reaction>
    <physiologicalReaction direction="right-to-left" evidence="8">
        <dbReference type="Rhea" id="RHEA:19823"/>
    </physiologicalReaction>
</comment>
<dbReference type="Proteomes" id="UP000003934">
    <property type="component" value="Chromosome"/>
</dbReference>
<dbReference type="InterPro" id="IPR029041">
    <property type="entry name" value="FAD-linked_oxidoreductase-like"/>
</dbReference>
<gene>
    <name evidence="10" type="primary">metF</name>
    <name evidence="10" type="ORF">A353_015</name>
</gene>
<dbReference type="HOGENOM" id="CLU_1159432_0_0_6"/>
<dbReference type="InterPro" id="IPR003171">
    <property type="entry name" value="Mehydrof_redctse-like"/>
</dbReference>
<keyword evidence="6 9" id="KW-0560">Oxidoreductase</keyword>
<evidence type="ECO:0000256" key="4">
    <source>
        <dbReference type="ARBA" id="ARBA00022630"/>
    </source>
</evidence>
<dbReference type="PANTHER" id="PTHR45754:SF3">
    <property type="entry name" value="METHYLENETETRAHYDROFOLATE REDUCTASE (NADPH)"/>
    <property type="match status" value="1"/>
</dbReference>
<reference evidence="10 11" key="1">
    <citation type="journal article" date="2012" name="Mol. Biol. Evol.">
        <title>Genome reduction and co-evolution between the primary and secondary bacterial symbionts of psyllids.</title>
        <authorList>
            <person name="Sloan D.B."/>
            <person name="Moran N.A."/>
        </authorList>
    </citation>
    <scope>NUCLEOTIDE SEQUENCE [LARGE SCALE GENOMIC DNA]</scope>
    <source>
        <strain evidence="10 11">HC</strain>
    </source>
</reference>